<feature type="domain" description="Ketopantoate reductase C-terminal" evidence="6">
    <location>
        <begin position="180"/>
        <end position="305"/>
    </location>
</feature>
<dbReference type="Gene3D" id="3.40.50.720">
    <property type="entry name" value="NAD(P)-binding Rossmann-like Domain"/>
    <property type="match status" value="1"/>
</dbReference>
<evidence type="ECO:0000313" key="8">
    <source>
        <dbReference type="Proteomes" id="UP000319280"/>
    </source>
</evidence>
<dbReference type="InterPro" id="IPR003710">
    <property type="entry name" value="ApbA"/>
</dbReference>
<accession>A0A549YJH5</accession>
<protein>
    <recommendedName>
        <fullName evidence="4">2-dehydropantoate 2-reductase</fullName>
        <ecNumber evidence="4">1.1.1.169</ecNumber>
    </recommendedName>
    <alternativeName>
        <fullName evidence="4">Ketopantoate reductase</fullName>
    </alternativeName>
</protein>
<reference evidence="7 8" key="1">
    <citation type="submission" date="2019-07" db="EMBL/GenBank/DDBJ databases">
        <title>Genomic analysis of Lentibacillus sp. NKC851-2.</title>
        <authorList>
            <person name="Oh Y.J."/>
        </authorList>
    </citation>
    <scope>NUCLEOTIDE SEQUENCE [LARGE SCALE GENOMIC DNA]</scope>
    <source>
        <strain evidence="7 8">NKC851-2</strain>
    </source>
</reference>
<comment type="caution">
    <text evidence="7">The sequence shown here is derived from an EMBL/GenBank/DDBJ whole genome shotgun (WGS) entry which is preliminary data.</text>
</comment>
<evidence type="ECO:0000259" key="5">
    <source>
        <dbReference type="Pfam" id="PF02558"/>
    </source>
</evidence>
<comment type="pathway">
    <text evidence="4">Cofactor biosynthesis; (R)-pantothenate biosynthesis; (R)-pantoate from 3-methyl-2-oxobutanoate: step 2/2.</text>
</comment>
<comment type="catalytic activity">
    <reaction evidence="4">
        <text>(R)-pantoate + NADP(+) = 2-dehydropantoate + NADPH + H(+)</text>
        <dbReference type="Rhea" id="RHEA:16233"/>
        <dbReference type="ChEBI" id="CHEBI:11561"/>
        <dbReference type="ChEBI" id="CHEBI:15378"/>
        <dbReference type="ChEBI" id="CHEBI:15980"/>
        <dbReference type="ChEBI" id="CHEBI:57783"/>
        <dbReference type="ChEBI" id="CHEBI:58349"/>
        <dbReference type="EC" id="1.1.1.169"/>
    </reaction>
</comment>
<dbReference type="PANTHER" id="PTHR21708">
    <property type="entry name" value="PROBABLE 2-DEHYDROPANTOATE 2-REDUCTASE"/>
    <property type="match status" value="1"/>
</dbReference>
<dbReference type="InterPro" id="IPR051402">
    <property type="entry name" value="KPR-Related"/>
</dbReference>
<dbReference type="RefSeq" id="WP_142791060.1">
    <property type="nucleotide sequence ID" value="NZ_VJMZ01000001.1"/>
</dbReference>
<keyword evidence="2 4" id="KW-0521">NADP</keyword>
<dbReference type="SUPFAM" id="SSF51735">
    <property type="entry name" value="NAD(P)-binding Rossmann-fold domains"/>
    <property type="match status" value="1"/>
</dbReference>
<dbReference type="InterPro" id="IPR013328">
    <property type="entry name" value="6PGD_dom2"/>
</dbReference>
<keyword evidence="8" id="KW-1185">Reference proteome</keyword>
<comment type="function">
    <text evidence="4">Catalyzes the NADPH-dependent reduction of ketopantoate into pantoic acid.</text>
</comment>
<dbReference type="InterPro" id="IPR013752">
    <property type="entry name" value="KPA_reductase"/>
</dbReference>
<dbReference type="Proteomes" id="UP000319280">
    <property type="component" value="Unassembled WGS sequence"/>
</dbReference>
<keyword evidence="4" id="KW-0566">Pantothenate biosynthesis</keyword>
<name>A0A549YJH5_9BACI</name>
<gene>
    <name evidence="7" type="ORF">FH966_10270</name>
</gene>
<evidence type="ECO:0000313" key="7">
    <source>
        <dbReference type="EMBL" id="TRM12035.1"/>
    </source>
</evidence>
<evidence type="ECO:0000256" key="1">
    <source>
        <dbReference type="ARBA" id="ARBA00007870"/>
    </source>
</evidence>
<dbReference type="GO" id="GO:0015940">
    <property type="term" value="P:pantothenate biosynthetic process"/>
    <property type="evidence" value="ECO:0007669"/>
    <property type="project" value="UniProtKB-UniPathway"/>
</dbReference>
<dbReference type="Pfam" id="PF08546">
    <property type="entry name" value="ApbA_C"/>
    <property type="match status" value="1"/>
</dbReference>
<evidence type="ECO:0000256" key="3">
    <source>
        <dbReference type="ARBA" id="ARBA00023002"/>
    </source>
</evidence>
<dbReference type="Pfam" id="PF02558">
    <property type="entry name" value="ApbA"/>
    <property type="match status" value="1"/>
</dbReference>
<dbReference type="PANTHER" id="PTHR21708:SF26">
    <property type="entry name" value="2-DEHYDROPANTOATE 2-REDUCTASE"/>
    <property type="match status" value="1"/>
</dbReference>
<dbReference type="FunFam" id="1.10.1040.10:FF:000017">
    <property type="entry name" value="2-dehydropantoate 2-reductase"/>
    <property type="match status" value="1"/>
</dbReference>
<dbReference type="InterPro" id="IPR008927">
    <property type="entry name" value="6-PGluconate_DH-like_C_sf"/>
</dbReference>
<dbReference type="UniPathway" id="UPA00028">
    <property type="reaction ID" value="UER00004"/>
</dbReference>
<sequence length="312" mass="33580">MKLLILGSGAMGSLFAGKLKQNDVDVTLFNRPNDHVKAIQTDGLRIINRDGNGSTVALSTSTNPAELTGDYDIVLVLVKAFATESVLEKVLPAIHKNTPIMTLQNGIGNMETIKALAPANDVLIGGTQAGAGIVEPGTVVQRAWGTTFIGNAQHGADQHLLDELASVFTESGLKTHVSENVQSIIWSKLLVNVAYNGLTAVTRLTNGDAIRTREGEDILANLVTEAVKVAKAKEIPLLYKDPVAECIRLGKEEIGMNTSSMLTDVLHQRKTEIEVMNGAIVEEGIHHGVPTPYNDMMVKLIKVIENSYHRST</sequence>
<evidence type="ECO:0000259" key="6">
    <source>
        <dbReference type="Pfam" id="PF08546"/>
    </source>
</evidence>
<organism evidence="7 8">
    <name type="scientific">Lentibacillus cibarius</name>
    <dbReference type="NCBI Taxonomy" id="2583219"/>
    <lineage>
        <taxon>Bacteria</taxon>
        <taxon>Bacillati</taxon>
        <taxon>Bacillota</taxon>
        <taxon>Bacilli</taxon>
        <taxon>Bacillales</taxon>
        <taxon>Bacillaceae</taxon>
        <taxon>Lentibacillus</taxon>
    </lineage>
</organism>
<evidence type="ECO:0000256" key="4">
    <source>
        <dbReference type="RuleBase" id="RU362068"/>
    </source>
</evidence>
<dbReference type="Gene3D" id="1.10.1040.10">
    <property type="entry name" value="N-(1-d-carboxylethyl)-l-norvaline Dehydrogenase, domain 2"/>
    <property type="match status" value="1"/>
</dbReference>
<feature type="domain" description="Ketopantoate reductase N-terminal" evidence="5">
    <location>
        <begin position="4"/>
        <end position="152"/>
    </location>
</feature>
<dbReference type="EMBL" id="VJMZ01000001">
    <property type="protein sequence ID" value="TRM12035.1"/>
    <property type="molecule type" value="Genomic_DNA"/>
</dbReference>
<dbReference type="AlphaFoldDB" id="A0A549YJH5"/>
<dbReference type="InterPro" id="IPR013332">
    <property type="entry name" value="KPR_N"/>
</dbReference>
<dbReference type="InterPro" id="IPR036291">
    <property type="entry name" value="NAD(P)-bd_dom_sf"/>
</dbReference>
<proteinExistence type="inferred from homology"/>
<dbReference type="SUPFAM" id="SSF48179">
    <property type="entry name" value="6-phosphogluconate dehydrogenase C-terminal domain-like"/>
    <property type="match status" value="1"/>
</dbReference>
<comment type="similarity">
    <text evidence="1 4">Belongs to the ketopantoate reductase family.</text>
</comment>
<dbReference type="GO" id="GO:0005737">
    <property type="term" value="C:cytoplasm"/>
    <property type="evidence" value="ECO:0007669"/>
    <property type="project" value="TreeGrafter"/>
</dbReference>
<dbReference type="NCBIfam" id="TIGR00745">
    <property type="entry name" value="apbA_panE"/>
    <property type="match status" value="1"/>
</dbReference>
<dbReference type="EC" id="1.1.1.169" evidence="4"/>
<keyword evidence="3 4" id="KW-0560">Oxidoreductase</keyword>
<evidence type="ECO:0000256" key="2">
    <source>
        <dbReference type="ARBA" id="ARBA00022857"/>
    </source>
</evidence>
<dbReference type="GO" id="GO:0008677">
    <property type="term" value="F:2-dehydropantoate 2-reductase activity"/>
    <property type="evidence" value="ECO:0007669"/>
    <property type="project" value="UniProtKB-EC"/>
</dbReference>